<keyword evidence="2" id="KW-1185">Reference proteome</keyword>
<dbReference type="EMBL" id="CM042891">
    <property type="protein sequence ID" value="KAI4303911.1"/>
    <property type="molecule type" value="Genomic_DNA"/>
</dbReference>
<evidence type="ECO:0000313" key="1">
    <source>
        <dbReference type="EMBL" id="KAI4303911.1"/>
    </source>
</evidence>
<gene>
    <name evidence="1" type="ORF">MLD38_039492</name>
</gene>
<reference evidence="2" key="1">
    <citation type="journal article" date="2023" name="Front. Plant Sci.">
        <title>Chromosomal-level genome assembly of Melastoma candidum provides insights into trichome evolution.</title>
        <authorList>
            <person name="Zhong Y."/>
            <person name="Wu W."/>
            <person name="Sun C."/>
            <person name="Zou P."/>
            <person name="Liu Y."/>
            <person name="Dai S."/>
            <person name="Zhou R."/>
        </authorList>
    </citation>
    <scope>NUCLEOTIDE SEQUENCE [LARGE SCALE GENOMIC DNA]</scope>
</reference>
<protein>
    <submittedName>
        <fullName evidence="1">Uncharacterized protein</fullName>
    </submittedName>
</protein>
<accession>A0ACB9L284</accession>
<proteinExistence type="predicted"/>
<organism evidence="1 2">
    <name type="scientific">Melastoma candidum</name>
    <dbReference type="NCBI Taxonomy" id="119954"/>
    <lineage>
        <taxon>Eukaryota</taxon>
        <taxon>Viridiplantae</taxon>
        <taxon>Streptophyta</taxon>
        <taxon>Embryophyta</taxon>
        <taxon>Tracheophyta</taxon>
        <taxon>Spermatophyta</taxon>
        <taxon>Magnoliopsida</taxon>
        <taxon>eudicotyledons</taxon>
        <taxon>Gunneridae</taxon>
        <taxon>Pentapetalae</taxon>
        <taxon>rosids</taxon>
        <taxon>malvids</taxon>
        <taxon>Myrtales</taxon>
        <taxon>Melastomataceae</taxon>
        <taxon>Melastomatoideae</taxon>
        <taxon>Melastomateae</taxon>
        <taxon>Melastoma</taxon>
    </lineage>
</organism>
<evidence type="ECO:0000313" key="2">
    <source>
        <dbReference type="Proteomes" id="UP001057402"/>
    </source>
</evidence>
<sequence>MNSSLVTRKTLAENAQAAPSLAKGQDTIRPVDNPIKETGHLQILFGNVAPKGSVAKITGKEGLYFSGPALVFEGEEGMIAAISENPMSFKGKVVVIRSEGPKGGPGMPEMLTPTSAITGAGLGKDVALLTDGRFSGSSHGFVVGHIDPEAQEGGLIGLVQDGDIITIDIQKRKIDVQLSETEWEERRKAWDPPPYKATQGVTLNPQPSDS</sequence>
<dbReference type="Proteomes" id="UP001057402">
    <property type="component" value="Chromosome 12"/>
</dbReference>
<comment type="caution">
    <text evidence="1">The sequence shown here is derived from an EMBL/GenBank/DDBJ whole genome shotgun (WGS) entry which is preliminary data.</text>
</comment>
<name>A0ACB9L284_9MYRT</name>